<dbReference type="Proteomes" id="UP000707138">
    <property type="component" value="Unassembled WGS sequence"/>
</dbReference>
<evidence type="ECO:0000313" key="1">
    <source>
        <dbReference type="EMBL" id="MBM6911709.1"/>
    </source>
</evidence>
<proteinExistence type="predicted"/>
<sequence length="257" mass="30091">MKQIKGCFSCDEFFEKKKSQLVNEPTELFLYDWGISLAINTYRDVTSGAYFVEHGDMFKERLGEKLDAMYRDKFGEVSDIEELDDFRSCPVVELEYQWIQECSSVLSELFAFINSDHLSVGGFIFSPRTLLDMIRCICEEVKASKDGQMVMQDGTKVDARTLHQWWREGYLLATGVTSDERRKELIDLYEFDPDTYSPKRFEALCEIMEKRSTSFTKEIENKYRRMDLQVLKTFARKGDVDYCDGAEFFLLSEKDLM</sequence>
<gene>
    <name evidence="1" type="ORF">H6A01_00015</name>
</gene>
<evidence type="ECO:0000313" key="2">
    <source>
        <dbReference type="Proteomes" id="UP000707138"/>
    </source>
</evidence>
<organism evidence="1 2">
    <name type="scientific">Veillonella magna</name>
    <dbReference type="NCBI Taxonomy" id="464322"/>
    <lineage>
        <taxon>Bacteria</taxon>
        <taxon>Bacillati</taxon>
        <taxon>Bacillota</taxon>
        <taxon>Negativicutes</taxon>
        <taxon>Veillonellales</taxon>
        <taxon>Veillonellaceae</taxon>
        <taxon>Veillonella</taxon>
    </lineage>
</organism>
<protein>
    <submittedName>
        <fullName evidence="1">Uncharacterized protein</fullName>
    </submittedName>
</protein>
<name>A0ABS2GC44_9FIRM</name>
<keyword evidence="2" id="KW-1185">Reference proteome</keyword>
<dbReference type="EMBL" id="JACJLA010000001">
    <property type="protein sequence ID" value="MBM6911709.1"/>
    <property type="molecule type" value="Genomic_DNA"/>
</dbReference>
<reference evidence="1 2" key="1">
    <citation type="journal article" date="2021" name="Sci. Rep.">
        <title>The distribution of antibiotic resistance genes in chicken gut microbiota commensals.</title>
        <authorList>
            <person name="Juricova H."/>
            <person name="Matiasovicova J."/>
            <person name="Kubasova T."/>
            <person name="Cejkova D."/>
            <person name="Rychlik I."/>
        </authorList>
    </citation>
    <scope>NUCLEOTIDE SEQUENCE [LARGE SCALE GENOMIC DNA]</scope>
    <source>
        <strain evidence="1 2">An537</strain>
    </source>
</reference>
<dbReference type="RefSeq" id="WP_205087062.1">
    <property type="nucleotide sequence ID" value="NZ_JACJLA010000001.1"/>
</dbReference>
<accession>A0ABS2GC44</accession>
<comment type="caution">
    <text evidence="1">The sequence shown here is derived from an EMBL/GenBank/DDBJ whole genome shotgun (WGS) entry which is preliminary data.</text>
</comment>